<dbReference type="EMBL" id="LFML01000135">
    <property type="protein sequence ID" value="KMO94274.1"/>
    <property type="molecule type" value="Genomic_DNA"/>
</dbReference>
<feature type="non-terminal residue" evidence="1">
    <location>
        <position position="27"/>
    </location>
</feature>
<proteinExistence type="predicted"/>
<dbReference type="AlphaFoldDB" id="A0A0J6XGK0"/>
<gene>
    <name evidence="1" type="ORF">ACS04_30045</name>
</gene>
<dbReference type="Proteomes" id="UP000035932">
    <property type="component" value="Unassembled WGS sequence"/>
</dbReference>
<evidence type="ECO:0000313" key="2">
    <source>
        <dbReference type="Proteomes" id="UP000035932"/>
    </source>
</evidence>
<comment type="caution">
    <text evidence="1">The sequence shown here is derived from an EMBL/GenBank/DDBJ whole genome shotgun (WGS) entry which is preliminary data.</text>
</comment>
<name>A0A0J6XGK0_9ACTN</name>
<reference evidence="1 2" key="1">
    <citation type="submission" date="2015-06" db="EMBL/GenBank/DDBJ databases">
        <title>Recapitulation of the evolution of biosynthetic gene clusters reveals hidden chemical diversity on bacterial genomes.</title>
        <authorList>
            <person name="Cruz-Morales P."/>
            <person name="Martinez-Guerrero C."/>
            <person name="Morales-Escalante M.A."/>
            <person name="Yanez-Guerra L.A."/>
            <person name="Kopp J.F."/>
            <person name="Feldmann J."/>
            <person name="Ramos-Aboites H.E."/>
            <person name="Barona-Gomez F."/>
        </authorList>
    </citation>
    <scope>NUCLEOTIDE SEQUENCE [LARGE SCALE GENOMIC DNA]</scope>
    <source>
        <strain evidence="1 2">ATCC 31245</strain>
    </source>
</reference>
<accession>A0A0J6XGK0</accession>
<organism evidence="1 2">
    <name type="scientific">Streptomyces roseus</name>
    <dbReference type="NCBI Taxonomy" id="66430"/>
    <lineage>
        <taxon>Bacteria</taxon>
        <taxon>Bacillati</taxon>
        <taxon>Actinomycetota</taxon>
        <taxon>Actinomycetes</taxon>
        <taxon>Kitasatosporales</taxon>
        <taxon>Streptomycetaceae</taxon>
        <taxon>Streptomyces</taxon>
    </lineage>
</organism>
<protein>
    <submittedName>
        <fullName evidence="1">Mobile element transfer</fullName>
    </submittedName>
</protein>
<evidence type="ECO:0000313" key="1">
    <source>
        <dbReference type="EMBL" id="KMO94274.1"/>
    </source>
</evidence>
<sequence length="27" mass="3169">MRPNRFYNLARFGPVRVGTHHDGRGRT</sequence>
<keyword evidence="2" id="KW-1185">Reference proteome</keyword>